<protein>
    <submittedName>
        <fullName evidence="1">Ribonuclease H2 subunit A</fullName>
    </submittedName>
</protein>
<dbReference type="EMBL" id="LN871598">
    <property type="protein sequence ID" value="CTQ41515.1"/>
    <property type="molecule type" value="Genomic_DNA"/>
</dbReference>
<sequence>MQPTHFEFKRHLISGGKVALRIPFATKKAPISQTTSLEHELVSVRCDSIRGSFYNLLRKHKQQIENEYSVKCTIDKNDKNVSLRIYGKNSDQAMGHSLQLCLDSKVYNFYLCLPVMGKTFNKELDEFKANYQDKFVGAKWETRPHVTLKMLNIVTNQQLAFTNNLLTTITKQIQLKSTFIEPVCLELSALDIFEERGKNAYLPLFVHTTLNNPIDGVSKQLIDAVSNRYCFKNEIIKHYTTITDFEDESEMIMDDGSLYIHSYDAKNDIVASSQSTATNAIKEHKNDQCDYIEQQNKDDPELQFPHVTLIRYKNYKDAIGLQGPRTGLVITCELRPRHGETTWPYTTMAGDSFAFSYNLLHHTHDEQ</sequence>
<dbReference type="AlphaFoldDB" id="A0A0K3ASS9"/>
<dbReference type="VEuPathDB" id="PiroplasmaDB:BMR1_03g04585"/>
<dbReference type="RefSeq" id="XP_012649526.1">
    <property type="nucleotide sequence ID" value="XM_012794072.1"/>
</dbReference>
<dbReference type="Gene3D" id="3.90.1140.10">
    <property type="entry name" value="Cyclic phosphodiesterase"/>
    <property type="match status" value="1"/>
</dbReference>
<reference evidence="1 2" key="3">
    <citation type="journal article" date="2016" name="Sci. Rep.">
        <title>Genome-wide diversity and gene expression profiling of Babesia microti isolates identify polymorphic genes that mediate host-pathogen interactions.</title>
        <authorList>
            <person name="Silva J.C."/>
            <person name="Cornillot E."/>
            <person name="McCracken C."/>
            <person name="Usmani-Brown S."/>
            <person name="Dwivedi A."/>
            <person name="Ifeonu O.O."/>
            <person name="Crabtree J."/>
            <person name="Gotia H.T."/>
            <person name="Virji A.Z."/>
            <person name="Reynes C."/>
            <person name="Colinge J."/>
            <person name="Kumar V."/>
            <person name="Lawres L."/>
            <person name="Pazzi J.E."/>
            <person name="Pablo J.V."/>
            <person name="Hung C."/>
            <person name="Brancato J."/>
            <person name="Kumari P."/>
            <person name="Orvis J."/>
            <person name="Tretina K."/>
            <person name="Chibucos M."/>
            <person name="Ott S."/>
            <person name="Sadzewicz L."/>
            <person name="Sengamalay N."/>
            <person name="Shetty A.C."/>
            <person name="Su Q."/>
            <person name="Tallon L."/>
            <person name="Fraser C.M."/>
            <person name="Frutos R."/>
            <person name="Molina D.M."/>
            <person name="Krause P.J."/>
            <person name="Ben Mamoun C."/>
        </authorList>
    </citation>
    <scope>NUCLEOTIDE SEQUENCE [LARGE SCALE GENOMIC DNA]</scope>
    <source>
        <strain evidence="1 2">RI</strain>
    </source>
</reference>
<evidence type="ECO:0000313" key="1">
    <source>
        <dbReference type="EMBL" id="CTQ41515.1"/>
    </source>
</evidence>
<dbReference type="Proteomes" id="UP000002899">
    <property type="component" value="Chromosome III"/>
</dbReference>
<dbReference type="GeneID" id="24425564"/>
<name>A0A0K3ASS9_BABMR</name>
<accession>A0A0K3ASS9</accession>
<keyword evidence="2" id="KW-1185">Reference proteome</keyword>
<dbReference type="KEGG" id="bmic:BMR1_03g04585"/>
<evidence type="ECO:0000313" key="2">
    <source>
        <dbReference type="Proteomes" id="UP000002899"/>
    </source>
</evidence>
<proteinExistence type="predicted"/>
<organism evidence="1 2">
    <name type="scientific">Babesia microti (strain RI)</name>
    <dbReference type="NCBI Taxonomy" id="1133968"/>
    <lineage>
        <taxon>Eukaryota</taxon>
        <taxon>Sar</taxon>
        <taxon>Alveolata</taxon>
        <taxon>Apicomplexa</taxon>
        <taxon>Aconoidasida</taxon>
        <taxon>Piroplasmida</taxon>
        <taxon>Babesiidae</taxon>
        <taxon>Babesia</taxon>
    </lineage>
</organism>
<reference evidence="1 2" key="1">
    <citation type="journal article" date="2012" name="Nucleic Acids Res.">
        <title>Sequencing of the smallest Apicomplexan genome from the human pathogen Babesia microti.</title>
        <authorList>
            <person name="Cornillot E."/>
            <person name="Hadj-Kaddour K."/>
            <person name="Dassouli A."/>
            <person name="Noel B."/>
            <person name="Ranwez V."/>
            <person name="Vacherie B."/>
            <person name="Augagneur Y."/>
            <person name="Bres V."/>
            <person name="Duclos A."/>
            <person name="Randazzo S."/>
            <person name="Carcy B."/>
            <person name="Debierre-Grockiego F."/>
            <person name="Delbecq S."/>
            <person name="Moubri-Menage K."/>
            <person name="Shams-Eldin H."/>
            <person name="Usmani-Brown S."/>
            <person name="Bringaud F."/>
            <person name="Wincker P."/>
            <person name="Vivares C.P."/>
            <person name="Schwarz R.T."/>
            <person name="Schetters T.P."/>
            <person name="Krause P.J."/>
            <person name="Gorenflot A."/>
            <person name="Berry V."/>
            <person name="Barbe V."/>
            <person name="Ben Mamoun C."/>
        </authorList>
    </citation>
    <scope>NUCLEOTIDE SEQUENCE [LARGE SCALE GENOMIC DNA]</scope>
    <source>
        <strain evidence="1 2">RI</strain>
    </source>
</reference>
<reference evidence="1 2" key="2">
    <citation type="journal article" date="2013" name="PLoS ONE">
        <title>Whole genome mapping and re-organization of the nuclear and mitochondrial genomes of Babesia microti isolates.</title>
        <authorList>
            <person name="Cornillot E."/>
            <person name="Dassouli A."/>
            <person name="Garg A."/>
            <person name="Pachikara N."/>
            <person name="Randazzo S."/>
            <person name="Depoix D."/>
            <person name="Carcy B."/>
            <person name="Delbecq S."/>
            <person name="Frutos R."/>
            <person name="Silva J.C."/>
            <person name="Sutton R."/>
            <person name="Krause P.J."/>
            <person name="Mamoun C.B."/>
        </authorList>
    </citation>
    <scope>NUCLEOTIDE SEQUENCE [LARGE SCALE GENOMIC DNA]</scope>
    <source>
        <strain evidence="1 2">RI</strain>
    </source>
</reference>
<dbReference type="OrthoDB" id="365860at2759"/>